<dbReference type="Proteomes" id="UP000525298">
    <property type="component" value="Unassembled WGS sequence"/>
</dbReference>
<accession>A0A7W0CB42</accession>
<reference evidence="1 2" key="1">
    <citation type="submission" date="2020-07" db="EMBL/GenBank/DDBJ databases">
        <title>Genomic Encyclopedia of Type Strains, Phase IV (KMG-IV): sequencing the most valuable type-strain genomes for metagenomic binning, comparative biology and taxonomic classification.</title>
        <authorList>
            <person name="Goeker M."/>
        </authorList>
    </citation>
    <scope>NUCLEOTIDE SEQUENCE [LARGE SCALE GENOMIC DNA]</scope>
    <source>
        <strain evidence="1 2">DSM 17721</strain>
    </source>
</reference>
<comment type="caution">
    <text evidence="1">The sequence shown here is derived from an EMBL/GenBank/DDBJ whole genome shotgun (WGS) entry which is preliminary data.</text>
</comment>
<protein>
    <submittedName>
        <fullName evidence="1">Uncharacterized protein</fullName>
    </submittedName>
</protein>
<name>A0A7W0CB42_9BACT</name>
<keyword evidence="2" id="KW-1185">Reference proteome</keyword>
<dbReference type="EMBL" id="JACDUS010000010">
    <property type="protein sequence ID" value="MBA2882480.1"/>
    <property type="molecule type" value="Genomic_DNA"/>
</dbReference>
<gene>
    <name evidence="1" type="ORF">HNR65_002832</name>
</gene>
<organism evidence="1 2">
    <name type="scientific">Desulfosalsimonas propionicica</name>
    <dbReference type="NCBI Taxonomy" id="332175"/>
    <lineage>
        <taxon>Bacteria</taxon>
        <taxon>Pseudomonadati</taxon>
        <taxon>Thermodesulfobacteriota</taxon>
        <taxon>Desulfobacteria</taxon>
        <taxon>Desulfobacterales</taxon>
        <taxon>Desulfosalsimonadaceae</taxon>
        <taxon>Desulfosalsimonas</taxon>
    </lineage>
</organism>
<dbReference type="AlphaFoldDB" id="A0A7W0CB42"/>
<evidence type="ECO:0000313" key="2">
    <source>
        <dbReference type="Proteomes" id="UP000525298"/>
    </source>
</evidence>
<proteinExistence type="predicted"/>
<sequence>MIRSVLKRPLDKASGFGLSGGFSSVVYDAALALWPG</sequence>
<evidence type="ECO:0000313" key="1">
    <source>
        <dbReference type="EMBL" id="MBA2882480.1"/>
    </source>
</evidence>